<proteinExistence type="predicted"/>
<organism evidence="1 2">
    <name type="scientific">Dreissena polymorpha</name>
    <name type="common">Zebra mussel</name>
    <name type="synonym">Mytilus polymorpha</name>
    <dbReference type="NCBI Taxonomy" id="45954"/>
    <lineage>
        <taxon>Eukaryota</taxon>
        <taxon>Metazoa</taxon>
        <taxon>Spiralia</taxon>
        <taxon>Lophotrochozoa</taxon>
        <taxon>Mollusca</taxon>
        <taxon>Bivalvia</taxon>
        <taxon>Autobranchia</taxon>
        <taxon>Heteroconchia</taxon>
        <taxon>Euheterodonta</taxon>
        <taxon>Imparidentia</taxon>
        <taxon>Neoheterodontei</taxon>
        <taxon>Myida</taxon>
        <taxon>Dreissenoidea</taxon>
        <taxon>Dreissenidae</taxon>
        <taxon>Dreissena</taxon>
    </lineage>
</organism>
<evidence type="ECO:0000313" key="1">
    <source>
        <dbReference type="EMBL" id="KAH3881731.1"/>
    </source>
</evidence>
<dbReference type="CDD" id="cd00117">
    <property type="entry name" value="TFP"/>
    <property type="match status" value="1"/>
</dbReference>
<keyword evidence="2" id="KW-1185">Reference proteome</keyword>
<dbReference type="Proteomes" id="UP000828390">
    <property type="component" value="Unassembled WGS sequence"/>
</dbReference>
<sequence length="179" mass="20176">MVQDVKELTMKRIYIELTDMLKVMAYGIPGLTGAVTCGNGDQSRNHTCLFEQGKPRGHDCVGQGLQNGSCSEGNCPGKCHMCNGSLQFCESEYALQECPAGKEFCINELTNSNDTSRTVNRRCGTYNDCNDGWYFKYSDDDKFTGFEENYVYTEDFYCEYCCNEDGCNGLVNPPKKWRP</sequence>
<gene>
    <name evidence="1" type="ORF">DPMN_005658</name>
</gene>
<name>A0A9D4RU43_DREPO</name>
<reference evidence="1" key="1">
    <citation type="journal article" date="2019" name="bioRxiv">
        <title>The Genome of the Zebra Mussel, Dreissena polymorpha: A Resource for Invasive Species Research.</title>
        <authorList>
            <person name="McCartney M.A."/>
            <person name="Auch B."/>
            <person name="Kono T."/>
            <person name="Mallez S."/>
            <person name="Zhang Y."/>
            <person name="Obille A."/>
            <person name="Becker A."/>
            <person name="Abrahante J.E."/>
            <person name="Garbe J."/>
            <person name="Badalamenti J.P."/>
            <person name="Herman A."/>
            <person name="Mangelson H."/>
            <person name="Liachko I."/>
            <person name="Sullivan S."/>
            <person name="Sone E.D."/>
            <person name="Koren S."/>
            <person name="Silverstein K.A.T."/>
            <person name="Beckman K.B."/>
            <person name="Gohl D.M."/>
        </authorList>
    </citation>
    <scope>NUCLEOTIDE SEQUENCE</scope>
    <source>
        <strain evidence="1">Duluth1</strain>
        <tissue evidence="1">Whole animal</tissue>
    </source>
</reference>
<dbReference type="EMBL" id="JAIWYP010000001">
    <property type="protein sequence ID" value="KAH3881731.1"/>
    <property type="molecule type" value="Genomic_DNA"/>
</dbReference>
<protein>
    <submittedName>
        <fullName evidence="1">Uncharacterized protein</fullName>
    </submittedName>
</protein>
<reference evidence="1" key="2">
    <citation type="submission" date="2020-11" db="EMBL/GenBank/DDBJ databases">
        <authorList>
            <person name="McCartney M.A."/>
            <person name="Auch B."/>
            <person name="Kono T."/>
            <person name="Mallez S."/>
            <person name="Becker A."/>
            <person name="Gohl D.M."/>
            <person name="Silverstein K.A.T."/>
            <person name="Koren S."/>
            <person name="Bechman K.B."/>
            <person name="Herman A."/>
            <person name="Abrahante J.E."/>
            <person name="Garbe J."/>
        </authorList>
    </citation>
    <scope>NUCLEOTIDE SEQUENCE</scope>
    <source>
        <strain evidence="1">Duluth1</strain>
        <tissue evidence="1">Whole animal</tissue>
    </source>
</reference>
<accession>A0A9D4RU43</accession>
<dbReference type="AlphaFoldDB" id="A0A9D4RU43"/>
<comment type="caution">
    <text evidence="1">The sequence shown here is derived from an EMBL/GenBank/DDBJ whole genome shotgun (WGS) entry which is preliminary data.</text>
</comment>
<evidence type="ECO:0000313" key="2">
    <source>
        <dbReference type="Proteomes" id="UP000828390"/>
    </source>
</evidence>